<keyword evidence="2" id="KW-1185">Reference proteome</keyword>
<sequence length="143" mass="16158">MTLTTKRIQGSTKKQNRAADRKTIEVLIYTYYDTPASRYFLPVTNSTFCFTDHPVLLELTGVLPGDPYWAYELYDLVHGEFSDTVDPDTAIPVSSVDLLIYKENSMLDEECPALGVYIRRLHTVASRISRQSLSTVQSSSKRG</sequence>
<accession>A0A0C3EJH3</accession>
<dbReference type="EMBL" id="KN833107">
    <property type="protein sequence ID" value="KIM72790.1"/>
    <property type="molecule type" value="Genomic_DNA"/>
</dbReference>
<name>A0A0C3EJH3_PILCF</name>
<evidence type="ECO:0000313" key="1">
    <source>
        <dbReference type="EMBL" id="KIM72790.1"/>
    </source>
</evidence>
<dbReference type="AlphaFoldDB" id="A0A0C3EJH3"/>
<dbReference type="HOGENOM" id="CLU_1806947_0_0_1"/>
<reference evidence="2" key="2">
    <citation type="submission" date="2015-01" db="EMBL/GenBank/DDBJ databases">
        <title>Evolutionary Origins and Diversification of the Mycorrhizal Mutualists.</title>
        <authorList>
            <consortium name="DOE Joint Genome Institute"/>
            <consortium name="Mycorrhizal Genomics Consortium"/>
            <person name="Kohler A."/>
            <person name="Kuo A."/>
            <person name="Nagy L.G."/>
            <person name="Floudas D."/>
            <person name="Copeland A."/>
            <person name="Barry K.W."/>
            <person name="Cichocki N."/>
            <person name="Veneault-Fourrey C."/>
            <person name="LaButti K."/>
            <person name="Lindquist E.A."/>
            <person name="Lipzen A."/>
            <person name="Lundell T."/>
            <person name="Morin E."/>
            <person name="Murat C."/>
            <person name="Riley R."/>
            <person name="Ohm R."/>
            <person name="Sun H."/>
            <person name="Tunlid A."/>
            <person name="Henrissat B."/>
            <person name="Grigoriev I.V."/>
            <person name="Hibbett D.S."/>
            <person name="Martin F."/>
        </authorList>
    </citation>
    <scope>NUCLEOTIDE SEQUENCE [LARGE SCALE GENOMIC DNA]</scope>
    <source>
        <strain evidence="2">F 1598</strain>
    </source>
</reference>
<reference evidence="1 2" key="1">
    <citation type="submission" date="2014-04" db="EMBL/GenBank/DDBJ databases">
        <authorList>
            <consortium name="DOE Joint Genome Institute"/>
            <person name="Kuo A."/>
            <person name="Tarkka M."/>
            <person name="Buscot F."/>
            <person name="Kohler A."/>
            <person name="Nagy L.G."/>
            <person name="Floudas D."/>
            <person name="Copeland A."/>
            <person name="Barry K.W."/>
            <person name="Cichocki N."/>
            <person name="Veneault-Fourrey C."/>
            <person name="LaButti K."/>
            <person name="Lindquist E.A."/>
            <person name="Lipzen A."/>
            <person name="Lundell T."/>
            <person name="Morin E."/>
            <person name="Murat C."/>
            <person name="Sun H."/>
            <person name="Tunlid A."/>
            <person name="Henrissat B."/>
            <person name="Grigoriev I.V."/>
            <person name="Hibbett D.S."/>
            <person name="Martin F."/>
            <person name="Nordberg H.P."/>
            <person name="Cantor M.N."/>
            <person name="Hua S.X."/>
        </authorList>
    </citation>
    <scope>NUCLEOTIDE SEQUENCE [LARGE SCALE GENOMIC DNA]</scope>
    <source>
        <strain evidence="1 2">F 1598</strain>
    </source>
</reference>
<organism evidence="1 2">
    <name type="scientific">Piloderma croceum (strain F 1598)</name>
    <dbReference type="NCBI Taxonomy" id="765440"/>
    <lineage>
        <taxon>Eukaryota</taxon>
        <taxon>Fungi</taxon>
        <taxon>Dikarya</taxon>
        <taxon>Basidiomycota</taxon>
        <taxon>Agaricomycotina</taxon>
        <taxon>Agaricomycetes</taxon>
        <taxon>Agaricomycetidae</taxon>
        <taxon>Atheliales</taxon>
        <taxon>Atheliaceae</taxon>
        <taxon>Piloderma</taxon>
    </lineage>
</organism>
<evidence type="ECO:0000313" key="2">
    <source>
        <dbReference type="Proteomes" id="UP000054166"/>
    </source>
</evidence>
<dbReference type="InParanoid" id="A0A0C3EJH3"/>
<gene>
    <name evidence="1" type="ORF">PILCRDRAFT_829581</name>
</gene>
<dbReference type="Proteomes" id="UP000054166">
    <property type="component" value="Unassembled WGS sequence"/>
</dbReference>
<protein>
    <submittedName>
        <fullName evidence="1">Uncharacterized protein</fullName>
    </submittedName>
</protein>
<proteinExistence type="predicted"/>